<accession>A0A2C6L0U6</accession>
<dbReference type="GeneID" id="94426841"/>
<sequence length="73" mass="8227">MSKKRKEQKSLVKELNRPSPPPSALEAGKSTFVTRLLGLSPAGVSSSLLFSSSFLLDKKQRRKIGERRKTERR</sequence>
<protein>
    <submittedName>
        <fullName evidence="2">Uncharacterized protein</fullName>
    </submittedName>
</protein>
<organism evidence="2 3">
    <name type="scientific">Cystoisospora suis</name>
    <dbReference type="NCBI Taxonomy" id="483139"/>
    <lineage>
        <taxon>Eukaryota</taxon>
        <taxon>Sar</taxon>
        <taxon>Alveolata</taxon>
        <taxon>Apicomplexa</taxon>
        <taxon>Conoidasida</taxon>
        <taxon>Coccidia</taxon>
        <taxon>Eucoccidiorida</taxon>
        <taxon>Eimeriorina</taxon>
        <taxon>Sarcocystidae</taxon>
        <taxon>Cystoisospora</taxon>
    </lineage>
</organism>
<proteinExistence type="predicted"/>
<dbReference type="AlphaFoldDB" id="A0A2C6L0U6"/>
<reference evidence="2 3" key="1">
    <citation type="journal article" date="2017" name="Int. J. Parasitol.">
        <title>The genome of the protozoan parasite Cystoisospora suis and a reverse vaccinology approach to identify vaccine candidates.</title>
        <authorList>
            <person name="Palmieri N."/>
            <person name="Shrestha A."/>
            <person name="Ruttkowski B."/>
            <person name="Beck T."/>
            <person name="Vogl C."/>
            <person name="Tomley F."/>
            <person name="Blake D.P."/>
            <person name="Joachim A."/>
        </authorList>
    </citation>
    <scope>NUCLEOTIDE SEQUENCE [LARGE SCALE GENOMIC DNA]</scope>
    <source>
        <strain evidence="2 3">Wien I</strain>
    </source>
</reference>
<evidence type="ECO:0000256" key="1">
    <source>
        <dbReference type="SAM" id="MobiDB-lite"/>
    </source>
</evidence>
<evidence type="ECO:0000313" key="3">
    <source>
        <dbReference type="Proteomes" id="UP000221165"/>
    </source>
</evidence>
<feature type="region of interest" description="Disordered" evidence="1">
    <location>
        <begin position="1"/>
        <end position="27"/>
    </location>
</feature>
<name>A0A2C6L0U6_9APIC</name>
<keyword evidence="3" id="KW-1185">Reference proteome</keyword>
<dbReference type="EMBL" id="MIGC01001530">
    <property type="protein sequence ID" value="PHJ22717.1"/>
    <property type="molecule type" value="Genomic_DNA"/>
</dbReference>
<evidence type="ECO:0000313" key="2">
    <source>
        <dbReference type="EMBL" id="PHJ22717.1"/>
    </source>
</evidence>
<gene>
    <name evidence="2" type="ORF">CSUI_003432</name>
</gene>
<comment type="caution">
    <text evidence="2">The sequence shown here is derived from an EMBL/GenBank/DDBJ whole genome shotgun (WGS) entry which is preliminary data.</text>
</comment>
<dbReference type="RefSeq" id="XP_067924394.1">
    <property type="nucleotide sequence ID" value="XM_068063630.1"/>
</dbReference>
<dbReference type="VEuPathDB" id="ToxoDB:CSUI_003432"/>
<dbReference type="Proteomes" id="UP000221165">
    <property type="component" value="Unassembled WGS sequence"/>
</dbReference>